<proteinExistence type="predicted"/>
<reference evidence="1" key="1">
    <citation type="journal article" date="2020" name="Stud. Mycol.">
        <title>101 Dothideomycetes genomes: a test case for predicting lifestyles and emergence of pathogens.</title>
        <authorList>
            <person name="Haridas S."/>
            <person name="Albert R."/>
            <person name="Binder M."/>
            <person name="Bloem J."/>
            <person name="Labutti K."/>
            <person name="Salamov A."/>
            <person name="Andreopoulos B."/>
            <person name="Baker S."/>
            <person name="Barry K."/>
            <person name="Bills G."/>
            <person name="Bluhm B."/>
            <person name="Cannon C."/>
            <person name="Castanera R."/>
            <person name="Culley D."/>
            <person name="Daum C."/>
            <person name="Ezra D."/>
            <person name="Gonzalez J."/>
            <person name="Henrissat B."/>
            <person name="Kuo A."/>
            <person name="Liang C."/>
            <person name="Lipzen A."/>
            <person name="Lutzoni F."/>
            <person name="Magnuson J."/>
            <person name="Mondo S."/>
            <person name="Nolan M."/>
            <person name="Ohm R."/>
            <person name="Pangilinan J."/>
            <person name="Park H.-J."/>
            <person name="Ramirez L."/>
            <person name="Alfaro M."/>
            <person name="Sun H."/>
            <person name="Tritt A."/>
            <person name="Yoshinaga Y."/>
            <person name="Zwiers L.-H."/>
            <person name="Turgeon B."/>
            <person name="Goodwin S."/>
            <person name="Spatafora J."/>
            <person name="Crous P."/>
            <person name="Grigoriev I."/>
        </authorList>
    </citation>
    <scope>NUCLEOTIDE SEQUENCE</scope>
    <source>
        <strain evidence="1">CBS 122368</strain>
    </source>
</reference>
<dbReference type="RefSeq" id="XP_033689127.1">
    <property type="nucleotide sequence ID" value="XM_033835322.1"/>
</dbReference>
<dbReference type="PANTHER" id="PTHR42085:SF1">
    <property type="entry name" value="F-BOX DOMAIN-CONTAINING PROTEIN"/>
    <property type="match status" value="1"/>
</dbReference>
<gene>
    <name evidence="1" type="ORF">BU26DRAFT_602120</name>
</gene>
<name>A0A6A6IY61_9PLEO</name>
<organism evidence="1 2">
    <name type="scientific">Trematosphaeria pertusa</name>
    <dbReference type="NCBI Taxonomy" id="390896"/>
    <lineage>
        <taxon>Eukaryota</taxon>
        <taxon>Fungi</taxon>
        <taxon>Dikarya</taxon>
        <taxon>Ascomycota</taxon>
        <taxon>Pezizomycotina</taxon>
        <taxon>Dothideomycetes</taxon>
        <taxon>Pleosporomycetidae</taxon>
        <taxon>Pleosporales</taxon>
        <taxon>Massarineae</taxon>
        <taxon>Trematosphaeriaceae</taxon>
        <taxon>Trematosphaeria</taxon>
    </lineage>
</organism>
<keyword evidence="2" id="KW-1185">Reference proteome</keyword>
<dbReference type="EMBL" id="ML987191">
    <property type="protein sequence ID" value="KAF2254123.1"/>
    <property type="molecule type" value="Genomic_DNA"/>
</dbReference>
<evidence type="ECO:0000313" key="2">
    <source>
        <dbReference type="Proteomes" id="UP000800094"/>
    </source>
</evidence>
<accession>A0A6A6IY61</accession>
<protein>
    <submittedName>
        <fullName evidence="1">Uncharacterized protein</fullName>
    </submittedName>
</protein>
<evidence type="ECO:0000313" key="1">
    <source>
        <dbReference type="EMBL" id="KAF2254123.1"/>
    </source>
</evidence>
<dbReference type="AlphaFoldDB" id="A0A6A6IY61"/>
<dbReference type="PANTHER" id="PTHR42085">
    <property type="entry name" value="F-BOX DOMAIN-CONTAINING PROTEIN"/>
    <property type="match status" value="1"/>
</dbReference>
<dbReference type="GeneID" id="54588652"/>
<dbReference type="InterPro" id="IPR038883">
    <property type="entry name" value="AN11006-like"/>
</dbReference>
<dbReference type="OrthoDB" id="5314997at2759"/>
<sequence length="294" mass="33939">MGQAATAPAPKSFRFLDLPTELRLEVYERTLQIKHHKINIRRGPTHHGTLLAQEFDAARHTGYVTLIMRPIPVALLRTCKLVYEEAHAILYRSLRNEIVADNWSSPRMLVDPRALHMVALKHGIVQGAYEWREELTRNRYADFSSFLAIHGYADAYKEGDQSAVEKIFSFIGQAGRLLHLVSEHVEGPGHQVSPRRPLMMIAVRALPTDNARLHEREVRLSARALHCALRLEDAPLLSWAKHVQLLWDRHDLTFPEVNRSKWLKEMFQMNLSGVGLRKRDILAEEWEKDWAERS</sequence>
<dbReference type="Proteomes" id="UP000800094">
    <property type="component" value="Unassembled WGS sequence"/>
</dbReference>